<keyword evidence="11 14" id="KW-0648">Protein biosynthesis</keyword>
<evidence type="ECO:0000256" key="10">
    <source>
        <dbReference type="ARBA" id="ARBA00022884"/>
    </source>
</evidence>
<evidence type="ECO:0000256" key="5">
    <source>
        <dbReference type="ARBA" id="ARBA00022598"/>
    </source>
</evidence>
<dbReference type="EC" id="6.1.1.20" evidence="14"/>
<dbReference type="InterPro" id="IPR002547">
    <property type="entry name" value="tRNA-bd_dom"/>
</dbReference>
<dbReference type="Gene3D" id="3.30.56.10">
    <property type="match status" value="2"/>
</dbReference>
<dbReference type="Pfam" id="PF03483">
    <property type="entry name" value="B3_4"/>
    <property type="match status" value="1"/>
</dbReference>
<evidence type="ECO:0000256" key="13">
    <source>
        <dbReference type="ARBA" id="ARBA00049255"/>
    </source>
</evidence>
<dbReference type="InterPro" id="IPR004532">
    <property type="entry name" value="Phe-tRNA-ligase_IIc_bsu_bact"/>
</dbReference>
<keyword evidence="9 14" id="KW-0460">Magnesium</keyword>
<organism evidence="18 19">
    <name type="scientific">Mycoplasmopsis fermentans (strain ATCC 19989 / NBRC 14854 / NCTC 10117 / PG18)</name>
    <name type="common">Mycoplasma fermentans</name>
    <dbReference type="NCBI Taxonomy" id="496833"/>
    <lineage>
        <taxon>Bacteria</taxon>
        <taxon>Bacillati</taxon>
        <taxon>Mycoplasmatota</taxon>
        <taxon>Mycoplasmoidales</taxon>
        <taxon>Metamycoplasmataceae</taxon>
        <taxon>Mycoplasmopsis</taxon>
    </lineage>
</organism>
<dbReference type="InterPro" id="IPR045864">
    <property type="entry name" value="aa-tRNA-synth_II/BPL/LPL"/>
</dbReference>
<evidence type="ECO:0000256" key="14">
    <source>
        <dbReference type="HAMAP-Rule" id="MF_00283"/>
    </source>
</evidence>
<reference evidence="18 19" key="1">
    <citation type="journal article" date="2009" name="Curr. Microbiol.">
        <title>Molecular cloning and expression of a novel cholinephosphotransferase involved in glycoglycerophospholipid biosynthesis of Mycoplasma fermentans.</title>
        <authorList>
            <person name="Ishida N."/>
            <person name="Irikura D."/>
            <person name="Matsuda K."/>
            <person name="Sato S."/>
            <person name="Asano K."/>
        </authorList>
    </citation>
    <scope>NUCLEOTIDE SEQUENCE [LARGE SCALE GENOMIC DNA]</scope>
    <source>
        <strain evidence="19">ATCC 19989 / NBRC 14854 / NCTC 10117 / PG18</strain>
    </source>
</reference>
<evidence type="ECO:0000256" key="11">
    <source>
        <dbReference type="ARBA" id="ARBA00022917"/>
    </source>
</evidence>
<evidence type="ECO:0000256" key="7">
    <source>
        <dbReference type="ARBA" id="ARBA00022741"/>
    </source>
</evidence>
<evidence type="ECO:0000313" key="18">
    <source>
        <dbReference type="EMBL" id="BAH69440.1"/>
    </source>
</evidence>
<proteinExistence type="inferred from homology"/>
<evidence type="ECO:0000256" key="2">
    <source>
        <dbReference type="ARBA" id="ARBA00008653"/>
    </source>
</evidence>
<dbReference type="InterPro" id="IPR009061">
    <property type="entry name" value="DNA-bd_dom_put_sf"/>
</dbReference>
<dbReference type="Gene3D" id="3.30.930.10">
    <property type="entry name" value="Bira Bifunctional Protein, Domain 2"/>
    <property type="match status" value="1"/>
</dbReference>
<dbReference type="GO" id="GO:0004826">
    <property type="term" value="F:phenylalanine-tRNA ligase activity"/>
    <property type="evidence" value="ECO:0007669"/>
    <property type="project" value="UniProtKB-UniRule"/>
</dbReference>
<evidence type="ECO:0000256" key="6">
    <source>
        <dbReference type="ARBA" id="ARBA00022723"/>
    </source>
</evidence>
<dbReference type="GO" id="GO:0009328">
    <property type="term" value="C:phenylalanine-tRNA ligase complex"/>
    <property type="evidence" value="ECO:0007669"/>
    <property type="project" value="TreeGrafter"/>
</dbReference>
<comment type="catalytic activity">
    <reaction evidence="13 14">
        <text>tRNA(Phe) + L-phenylalanine + ATP = L-phenylalanyl-tRNA(Phe) + AMP + diphosphate + H(+)</text>
        <dbReference type="Rhea" id="RHEA:19413"/>
        <dbReference type="Rhea" id="RHEA-COMP:9668"/>
        <dbReference type="Rhea" id="RHEA-COMP:9699"/>
        <dbReference type="ChEBI" id="CHEBI:15378"/>
        <dbReference type="ChEBI" id="CHEBI:30616"/>
        <dbReference type="ChEBI" id="CHEBI:33019"/>
        <dbReference type="ChEBI" id="CHEBI:58095"/>
        <dbReference type="ChEBI" id="CHEBI:78442"/>
        <dbReference type="ChEBI" id="CHEBI:78531"/>
        <dbReference type="ChEBI" id="CHEBI:456215"/>
        <dbReference type="EC" id="6.1.1.20"/>
    </reaction>
</comment>
<dbReference type="PROSITE" id="PS51483">
    <property type="entry name" value="B5"/>
    <property type="match status" value="1"/>
</dbReference>
<keyword evidence="19" id="KW-1185">Reference proteome</keyword>
<dbReference type="GO" id="GO:0005524">
    <property type="term" value="F:ATP binding"/>
    <property type="evidence" value="ECO:0007669"/>
    <property type="project" value="UniProtKB-UniRule"/>
</dbReference>
<dbReference type="PANTHER" id="PTHR10947">
    <property type="entry name" value="PHENYLALANYL-TRNA SYNTHETASE BETA CHAIN AND LEUCINE-RICH REPEAT-CONTAINING PROTEIN 47"/>
    <property type="match status" value="1"/>
</dbReference>
<evidence type="ECO:0000256" key="1">
    <source>
        <dbReference type="ARBA" id="ARBA00004496"/>
    </source>
</evidence>
<dbReference type="InterPro" id="IPR020825">
    <property type="entry name" value="Phe-tRNA_synthase-like_B3/B4"/>
</dbReference>
<dbReference type="KEGG" id="mfp:MBIO_0175"/>
<dbReference type="GO" id="GO:0000049">
    <property type="term" value="F:tRNA binding"/>
    <property type="evidence" value="ECO:0007669"/>
    <property type="project" value="UniProtKB-UniRule"/>
</dbReference>
<dbReference type="Gene3D" id="3.50.40.10">
    <property type="entry name" value="Phenylalanyl-trna Synthetase, Chain B, domain 3"/>
    <property type="match status" value="1"/>
</dbReference>
<feature type="binding site" evidence="14">
    <location>
        <position position="458"/>
    </location>
    <ligand>
        <name>Mg(2+)</name>
        <dbReference type="ChEBI" id="CHEBI:18420"/>
        <note>shared with alpha subunit</note>
    </ligand>
</feature>
<dbReference type="SUPFAM" id="SSF46955">
    <property type="entry name" value="Putative DNA-binding domain"/>
    <property type="match status" value="1"/>
</dbReference>
<feature type="domain" description="TRNA-binding" evidence="16">
    <location>
        <begin position="40"/>
        <end position="152"/>
    </location>
</feature>
<keyword evidence="5 14" id="KW-0436">Ligase</keyword>
<comment type="similarity">
    <text evidence="2 14">Belongs to the phenylalanyl-tRNA synthetase beta subunit family. Type 1 subfamily.</text>
</comment>
<evidence type="ECO:0000256" key="8">
    <source>
        <dbReference type="ARBA" id="ARBA00022840"/>
    </source>
</evidence>
<evidence type="ECO:0000256" key="12">
    <source>
        <dbReference type="ARBA" id="ARBA00023146"/>
    </source>
</evidence>
<dbReference type="Proteomes" id="UP000006810">
    <property type="component" value="Chromosome"/>
</dbReference>
<evidence type="ECO:0000256" key="9">
    <source>
        <dbReference type="ARBA" id="ARBA00022842"/>
    </source>
</evidence>
<dbReference type="SUPFAM" id="SSF50249">
    <property type="entry name" value="Nucleic acid-binding proteins"/>
    <property type="match status" value="1"/>
</dbReference>
<evidence type="ECO:0000259" key="17">
    <source>
        <dbReference type="PROSITE" id="PS51483"/>
    </source>
</evidence>
<dbReference type="Gene3D" id="2.40.50.140">
    <property type="entry name" value="Nucleic acid-binding proteins"/>
    <property type="match status" value="1"/>
</dbReference>
<dbReference type="PATRIC" id="fig|496833.3.peg.597"/>
<sequence>MNMIISLRELNKFMPKIKLDETIEKVINNLGYEVESMTKFSDVKGIKFARIIDVKPNPKSNGLTIVEVETDKGKLTIQTKAQNAQKNKIAVIFVKGSQKGDFVFQDKEMAGVVSQGMFSGYSELGYDPNKLPFDKDDIILLNPNRYTSLKTDPMEYFGLNDYIIDITTPANRGDSNSYYVLAQEIAAYYQTPFKWFDYKKNYKTGIHKQIQKVDNGEANALSFLECRFKHKDTKIEDMLFLAKHNVEAKNVWAIDVTNLNLIYTGAPTHVYDRSEIGEELTCKKYSGKVTILGNKEIEVKNALAIYSKDKVVSLASVMGLEETAANRKSKYVVFEIGNFNPSDVRHTAKEIKIDSASSLQGGKVLSTELVRNGMEYLKYKAFEDKQPSSVLINLPSKTKNKIFLQQKKLLGKYSGLQIKDLDKEFEKVEDQLQRIGFKIFYNRLSAPTYRTDLNCYEDIIEEYFRFYGYDKFKTEAPALAPFKINKRNNDKSLLQSMGYQEVRTFTLTNIDALKFNPFEFKEDLKLQTFVSKEREAIRNSIVPSLLEVAEYNLKRKMNRLNLFECGMINNGKYVYGLLSNTKTFEQVKQDVVNFLNDNNLVFKPFKDNQFIHPNVSAKIYQNNSFIGWLGKVNPSYNSVDAWVCEVHKEVNKGYKLFENYDSTPFKSIDLTFELKPHQSIDDKIIEIKKVAFIFEIYQIDEFAKPESRNVTLRIIGSNEEIQKINNEFNN</sequence>
<accession>C4XE68</accession>
<name>C4XE68_MYCFP</name>
<feature type="binding site" evidence="14">
    <location>
        <position position="462"/>
    </location>
    <ligand>
        <name>Mg(2+)</name>
        <dbReference type="ChEBI" id="CHEBI:18420"/>
        <note>shared with alpha subunit</note>
    </ligand>
</feature>
<dbReference type="InterPro" id="IPR005146">
    <property type="entry name" value="B3/B4_tRNA-bd"/>
</dbReference>
<feature type="domain" description="B5" evidence="17">
    <location>
        <begin position="398"/>
        <end position="474"/>
    </location>
</feature>
<dbReference type="SUPFAM" id="SSF56037">
    <property type="entry name" value="PheT/TilS domain"/>
    <property type="match status" value="1"/>
</dbReference>
<dbReference type="NCBIfam" id="NF001882">
    <property type="entry name" value="PRK00629.5-4"/>
    <property type="match status" value="1"/>
</dbReference>
<dbReference type="Pfam" id="PF17759">
    <property type="entry name" value="tRNA_synthFbeta"/>
    <property type="match status" value="1"/>
</dbReference>
<dbReference type="HAMAP" id="MF_00283">
    <property type="entry name" value="Phe_tRNA_synth_beta1"/>
    <property type="match status" value="1"/>
</dbReference>
<dbReference type="InterPro" id="IPR012340">
    <property type="entry name" value="NA-bd_OB-fold"/>
</dbReference>
<dbReference type="InterPro" id="IPR045060">
    <property type="entry name" value="Phe-tRNA-ligase_IIc_bsu"/>
</dbReference>
<evidence type="ECO:0000256" key="3">
    <source>
        <dbReference type="ARBA" id="ARBA00011209"/>
    </source>
</evidence>
<dbReference type="Pfam" id="PF03484">
    <property type="entry name" value="B5"/>
    <property type="match status" value="1"/>
</dbReference>
<evidence type="ECO:0000256" key="4">
    <source>
        <dbReference type="ARBA" id="ARBA00022555"/>
    </source>
</evidence>
<dbReference type="PROSITE" id="PS50886">
    <property type="entry name" value="TRBD"/>
    <property type="match status" value="1"/>
</dbReference>
<gene>
    <name evidence="14" type="primary">pheT</name>
    <name evidence="18" type="ordered locus">MBIO_0175</name>
</gene>
<dbReference type="EMBL" id="AP009608">
    <property type="protein sequence ID" value="BAH69440.1"/>
    <property type="molecule type" value="Genomic_DNA"/>
</dbReference>
<keyword evidence="4 15" id="KW-0820">tRNA-binding</keyword>
<evidence type="ECO:0000313" key="19">
    <source>
        <dbReference type="Proteomes" id="UP000006810"/>
    </source>
</evidence>
<comment type="cofactor">
    <cofactor evidence="14">
        <name>Mg(2+)</name>
        <dbReference type="ChEBI" id="CHEBI:18420"/>
    </cofactor>
    <text evidence="14">Binds 2 magnesium ions per tetramer.</text>
</comment>
<keyword evidence="7 14" id="KW-0547">Nucleotide-binding</keyword>
<feature type="binding site" evidence="14">
    <location>
        <position position="461"/>
    </location>
    <ligand>
        <name>Mg(2+)</name>
        <dbReference type="ChEBI" id="CHEBI:18420"/>
        <note>shared with alpha subunit</note>
    </ligand>
</feature>
<dbReference type="SUPFAM" id="SSF55681">
    <property type="entry name" value="Class II aaRS and biotin synthetases"/>
    <property type="match status" value="1"/>
</dbReference>
<dbReference type="eggNOG" id="COG0072">
    <property type="taxonomic scope" value="Bacteria"/>
</dbReference>
<keyword evidence="6 14" id="KW-0479">Metal-binding</keyword>
<dbReference type="HOGENOM" id="CLU_016891_2_0_14"/>
<dbReference type="GO" id="GO:0006432">
    <property type="term" value="P:phenylalanyl-tRNA aminoacylation"/>
    <property type="evidence" value="ECO:0007669"/>
    <property type="project" value="UniProtKB-UniRule"/>
</dbReference>
<protein>
    <recommendedName>
        <fullName evidence="14">Phenylalanine--tRNA ligase beta subunit</fullName>
        <ecNumber evidence="14">6.1.1.20</ecNumber>
    </recommendedName>
    <alternativeName>
        <fullName evidence="14">Phenylalanyl-tRNA synthetase beta subunit</fullName>
        <shortName evidence="14">PheRS</shortName>
    </alternativeName>
</protein>
<dbReference type="SMART" id="SM00873">
    <property type="entry name" value="B3_4"/>
    <property type="match status" value="1"/>
</dbReference>
<keyword evidence="14" id="KW-0963">Cytoplasm</keyword>
<dbReference type="AlphaFoldDB" id="C4XE68"/>
<feature type="binding site" evidence="14">
    <location>
        <position position="452"/>
    </location>
    <ligand>
        <name>Mg(2+)</name>
        <dbReference type="ChEBI" id="CHEBI:18420"/>
        <note>shared with alpha subunit</note>
    </ligand>
</feature>
<comment type="subunit">
    <text evidence="3 14">Tetramer of two alpha and two beta subunits.</text>
</comment>
<keyword evidence="10 15" id="KW-0694">RNA-binding</keyword>
<comment type="subcellular location">
    <subcellularLocation>
        <location evidence="1 14">Cytoplasm</location>
    </subcellularLocation>
</comment>
<dbReference type="GO" id="GO:0000287">
    <property type="term" value="F:magnesium ion binding"/>
    <property type="evidence" value="ECO:0007669"/>
    <property type="project" value="UniProtKB-UniRule"/>
</dbReference>
<dbReference type="InterPro" id="IPR041616">
    <property type="entry name" value="PheRS_beta_core"/>
</dbReference>
<dbReference type="SMART" id="SM00874">
    <property type="entry name" value="B5"/>
    <property type="match status" value="1"/>
</dbReference>
<dbReference type="PANTHER" id="PTHR10947:SF0">
    <property type="entry name" value="PHENYLALANINE--TRNA LIGASE BETA SUBUNIT"/>
    <property type="match status" value="1"/>
</dbReference>
<dbReference type="InterPro" id="IPR005147">
    <property type="entry name" value="tRNA_synthase_B5-dom"/>
</dbReference>
<keyword evidence="12 14" id="KW-0030">Aminoacyl-tRNA synthetase</keyword>
<keyword evidence="8 14" id="KW-0067">ATP-binding</keyword>
<evidence type="ECO:0000256" key="15">
    <source>
        <dbReference type="PROSITE-ProRule" id="PRU00209"/>
    </source>
</evidence>
<evidence type="ECO:0000259" key="16">
    <source>
        <dbReference type="PROSITE" id="PS50886"/>
    </source>
</evidence>